<keyword evidence="4" id="KW-0808">Transferase</keyword>
<comment type="similarity">
    <text evidence="1">Belongs to the guanylate kinase family.</text>
</comment>
<dbReference type="PANTHER" id="PTHR23117">
    <property type="entry name" value="GUANYLATE KINASE-RELATED"/>
    <property type="match status" value="1"/>
</dbReference>
<dbReference type="CDD" id="cd00071">
    <property type="entry name" value="GMPK"/>
    <property type="match status" value="1"/>
</dbReference>
<evidence type="ECO:0000259" key="9">
    <source>
        <dbReference type="PROSITE" id="PS50052"/>
    </source>
</evidence>
<evidence type="ECO:0000256" key="4">
    <source>
        <dbReference type="ARBA" id="ARBA00022679"/>
    </source>
</evidence>
<dbReference type="InterPro" id="IPR008144">
    <property type="entry name" value="Guanylate_kin-like_dom"/>
</dbReference>
<accession>A0AAD6GFR1</accession>
<feature type="domain" description="Guanylate kinase-like" evidence="9">
    <location>
        <begin position="44"/>
        <end position="226"/>
    </location>
</feature>
<gene>
    <name evidence="10" type="ORF">N7494_003480</name>
</gene>
<dbReference type="Gene3D" id="3.30.63.10">
    <property type="entry name" value="Guanylate Kinase phosphate binding domain"/>
    <property type="match status" value="1"/>
</dbReference>
<dbReference type="PANTHER" id="PTHR23117:SF13">
    <property type="entry name" value="GUANYLATE KINASE"/>
    <property type="match status" value="1"/>
</dbReference>
<dbReference type="InterPro" id="IPR027417">
    <property type="entry name" value="P-loop_NTPase"/>
</dbReference>
<evidence type="ECO:0000256" key="6">
    <source>
        <dbReference type="ARBA" id="ARBA00022777"/>
    </source>
</evidence>
<evidence type="ECO:0000256" key="7">
    <source>
        <dbReference type="ARBA" id="ARBA00022840"/>
    </source>
</evidence>
<dbReference type="PROSITE" id="PS50052">
    <property type="entry name" value="GUANYLATE_KINASE_2"/>
    <property type="match status" value="1"/>
</dbReference>
<dbReference type="PROSITE" id="PS00856">
    <property type="entry name" value="GUANYLATE_KINASE_1"/>
    <property type="match status" value="1"/>
</dbReference>
<dbReference type="NCBIfam" id="TIGR03263">
    <property type="entry name" value="guanyl_kin"/>
    <property type="match status" value="1"/>
</dbReference>
<evidence type="ECO:0000256" key="2">
    <source>
        <dbReference type="ARBA" id="ARBA00012961"/>
    </source>
</evidence>
<dbReference type="SUPFAM" id="SSF52540">
    <property type="entry name" value="P-loop containing nucleoside triphosphate hydrolases"/>
    <property type="match status" value="1"/>
</dbReference>
<dbReference type="Gene3D" id="3.40.50.300">
    <property type="entry name" value="P-loop containing nucleotide triphosphate hydrolases"/>
    <property type="match status" value="1"/>
</dbReference>
<dbReference type="EMBL" id="JAQIZZ010000003">
    <property type="protein sequence ID" value="KAJ5545895.1"/>
    <property type="molecule type" value="Genomic_DNA"/>
</dbReference>
<dbReference type="FunFam" id="3.40.50.300:FF:000776">
    <property type="entry name" value="Guanylate kinase 2"/>
    <property type="match status" value="1"/>
</dbReference>
<dbReference type="InterPro" id="IPR017665">
    <property type="entry name" value="Guanylate_kinase"/>
</dbReference>
<evidence type="ECO:0000313" key="11">
    <source>
        <dbReference type="Proteomes" id="UP001220324"/>
    </source>
</evidence>
<dbReference type="AlphaFoldDB" id="A0AAD6GFR1"/>
<protein>
    <recommendedName>
        <fullName evidence="3">Guanylate kinase</fullName>
        <ecNumber evidence="2">2.7.4.8</ecNumber>
    </recommendedName>
    <alternativeName>
        <fullName evidence="8">GMP kinase</fullName>
    </alternativeName>
</protein>
<sequence>MASVWRGLTRIGQYATTVGPRSLRPFGTSVNNRVATVASAPVDSRIIVISGPSGVGKGTLIQKLFDAHPDTFAFTVSHTTRAPRPGEIEGTNYFFVNTSQFSDLVSEGAFVEHATFGGNHYGTSQRTISDQIAKGRVVVLDIEMHGVKQMKANPSIDARYIFISPPNFEALAKRLRGRGTEKDEAIQKRLAQAKAELDYADTGAHDKIIVNDDLQVACKELEDFIFPRGG</sequence>
<dbReference type="InterPro" id="IPR020590">
    <property type="entry name" value="Guanylate_kinase_CS"/>
</dbReference>
<evidence type="ECO:0000256" key="1">
    <source>
        <dbReference type="ARBA" id="ARBA00005790"/>
    </source>
</evidence>
<dbReference type="FunFam" id="3.30.63.10:FF:000002">
    <property type="entry name" value="Guanylate kinase 1"/>
    <property type="match status" value="1"/>
</dbReference>
<dbReference type="GO" id="GO:0005524">
    <property type="term" value="F:ATP binding"/>
    <property type="evidence" value="ECO:0007669"/>
    <property type="project" value="UniProtKB-KW"/>
</dbReference>
<name>A0AAD6GFR1_9EURO</name>
<dbReference type="Proteomes" id="UP001220324">
    <property type="component" value="Unassembled WGS sequence"/>
</dbReference>
<dbReference type="EC" id="2.7.4.8" evidence="2"/>
<comment type="caution">
    <text evidence="10">The sequence shown here is derived from an EMBL/GenBank/DDBJ whole genome shotgun (WGS) entry which is preliminary data.</text>
</comment>
<evidence type="ECO:0000256" key="5">
    <source>
        <dbReference type="ARBA" id="ARBA00022741"/>
    </source>
</evidence>
<keyword evidence="11" id="KW-1185">Reference proteome</keyword>
<keyword evidence="6 10" id="KW-0418">Kinase</keyword>
<organism evidence="10 11">
    <name type="scientific">Penicillium frequentans</name>
    <dbReference type="NCBI Taxonomy" id="3151616"/>
    <lineage>
        <taxon>Eukaryota</taxon>
        <taxon>Fungi</taxon>
        <taxon>Dikarya</taxon>
        <taxon>Ascomycota</taxon>
        <taxon>Pezizomycotina</taxon>
        <taxon>Eurotiomycetes</taxon>
        <taxon>Eurotiomycetidae</taxon>
        <taxon>Eurotiales</taxon>
        <taxon>Aspergillaceae</taxon>
        <taxon>Penicillium</taxon>
    </lineage>
</organism>
<keyword evidence="5" id="KW-0547">Nucleotide-binding</keyword>
<dbReference type="HAMAP" id="MF_00328">
    <property type="entry name" value="Guanylate_kinase"/>
    <property type="match status" value="1"/>
</dbReference>
<evidence type="ECO:0000256" key="8">
    <source>
        <dbReference type="ARBA" id="ARBA00030128"/>
    </source>
</evidence>
<proteinExistence type="inferred from homology"/>
<dbReference type="InterPro" id="IPR008145">
    <property type="entry name" value="GK/Ca_channel_bsu"/>
</dbReference>
<keyword evidence="7" id="KW-0067">ATP-binding</keyword>
<dbReference type="GO" id="GO:0004385">
    <property type="term" value="F:GMP kinase activity"/>
    <property type="evidence" value="ECO:0007669"/>
    <property type="project" value="UniProtKB-EC"/>
</dbReference>
<dbReference type="SMART" id="SM00072">
    <property type="entry name" value="GuKc"/>
    <property type="match status" value="1"/>
</dbReference>
<evidence type="ECO:0000256" key="3">
    <source>
        <dbReference type="ARBA" id="ARBA00016296"/>
    </source>
</evidence>
<dbReference type="GO" id="GO:0005829">
    <property type="term" value="C:cytosol"/>
    <property type="evidence" value="ECO:0007669"/>
    <property type="project" value="TreeGrafter"/>
</dbReference>
<reference evidence="10 11" key="1">
    <citation type="journal article" date="2023" name="IMA Fungus">
        <title>Comparative genomic study of the Penicillium genus elucidates a diverse pangenome and 15 lateral gene transfer events.</title>
        <authorList>
            <person name="Petersen C."/>
            <person name="Sorensen T."/>
            <person name="Nielsen M.R."/>
            <person name="Sondergaard T.E."/>
            <person name="Sorensen J.L."/>
            <person name="Fitzpatrick D.A."/>
            <person name="Frisvad J.C."/>
            <person name="Nielsen K.L."/>
        </authorList>
    </citation>
    <scope>NUCLEOTIDE SEQUENCE [LARGE SCALE GENOMIC DNA]</scope>
    <source>
        <strain evidence="10 11">IBT 35679</strain>
    </source>
</reference>
<dbReference type="Pfam" id="PF00625">
    <property type="entry name" value="Guanylate_kin"/>
    <property type="match status" value="1"/>
</dbReference>
<evidence type="ECO:0000313" key="10">
    <source>
        <dbReference type="EMBL" id="KAJ5545895.1"/>
    </source>
</evidence>